<evidence type="ECO:0000313" key="4">
    <source>
        <dbReference type="Proteomes" id="UP000265663"/>
    </source>
</evidence>
<dbReference type="EMBL" id="KE747824">
    <property type="protein sequence ID" value="RMZ70148.1"/>
    <property type="molecule type" value="Genomic_DNA"/>
</dbReference>
<dbReference type="SUPFAM" id="SSF53067">
    <property type="entry name" value="Actin-like ATPase domain"/>
    <property type="match status" value="2"/>
</dbReference>
<organism evidence="3 4">
    <name type="scientific">Pyrenophora seminiperda CCB06</name>
    <dbReference type="NCBI Taxonomy" id="1302712"/>
    <lineage>
        <taxon>Eukaryota</taxon>
        <taxon>Fungi</taxon>
        <taxon>Dikarya</taxon>
        <taxon>Ascomycota</taxon>
        <taxon>Pezizomycotina</taxon>
        <taxon>Dothideomycetes</taxon>
        <taxon>Pleosporomycetidae</taxon>
        <taxon>Pleosporales</taxon>
        <taxon>Pleosporineae</taxon>
        <taxon>Pleosporaceae</taxon>
        <taxon>Pyrenophora</taxon>
    </lineage>
</organism>
<sequence length="508" mass="55761">MRAPRQLRQLRQQHPARVVNFTTTHQIAITYLKKSLSSSAHDEHSKFVDGTRSGRSFVDEVSAIVLDPGYSTVRAGFAGEDVPKSVCPSFYGQTSSGEYLFGENSIHAPLGGLEMKNYWGSDGIVEDWDTATKLWEYAITSRLTGAKPTDPTKNGLNDDKDVNGNGNGEAMDVDMDALENNEKPLEDSPLLVTEPGWNSAKAREKYIEIAMEDWGTPAFFLQKTGVLAAFASGKASGIIIDVGASHTSITPVLDGMVLRKGVQKSPLAGNFVSEQIRASFKQAQPEVPLTPHYMVKSKTPVDAGQPAQATYKTFATPPTDSFRLNEEERILTSFKESVVEVWPGPGRFSTNEELAKSMPGRPFEMPDGWNQVFGIERFRAAEGLFDASAALATESTPQPKPEQTIPKLVQAAVQQVDADQRPLLLSNIVVTGGSTLLYKFNERLNYEINAIYPSTRNKLIAPGSVVERKYAAWIGGSILASLGSFHQLWISRKEYEEHGAGIVEKRCR</sequence>
<dbReference type="Pfam" id="PF00022">
    <property type="entry name" value="Actin"/>
    <property type="match status" value="1"/>
</dbReference>
<dbReference type="InterPro" id="IPR004000">
    <property type="entry name" value="Actin"/>
</dbReference>
<proteinExistence type="inferred from homology"/>
<keyword evidence="4" id="KW-1185">Reference proteome</keyword>
<gene>
    <name evidence="3" type="ORF">GMOD_00000205</name>
</gene>
<comment type="similarity">
    <text evidence="1">Belongs to the actin family.</text>
</comment>
<accession>A0A3M7M6Q3</accession>
<reference evidence="3 4" key="1">
    <citation type="journal article" date="2014" name="PLoS ONE">
        <title>De novo Genome Assembly of the Fungal Plant Pathogen Pyrenophora semeniperda.</title>
        <authorList>
            <person name="Soliai M.M."/>
            <person name="Meyer S.E."/>
            <person name="Udall J.A."/>
            <person name="Elzinga D.E."/>
            <person name="Hermansen R.A."/>
            <person name="Bodily P.M."/>
            <person name="Hart A.A."/>
            <person name="Coleman C.E."/>
        </authorList>
    </citation>
    <scope>NUCLEOTIDE SEQUENCE [LARGE SCALE GENOMIC DNA]</scope>
    <source>
        <strain evidence="3 4">CCB06</strain>
        <tissue evidence="3">Mycelium</tissue>
    </source>
</reference>
<dbReference type="Gene3D" id="3.30.420.40">
    <property type="match status" value="3"/>
</dbReference>
<dbReference type="Gene3D" id="3.90.640.10">
    <property type="entry name" value="Actin, Chain A, domain 4"/>
    <property type="match status" value="1"/>
</dbReference>
<evidence type="ECO:0000256" key="2">
    <source>
        <dbReference type="SAM" id="MobiDB-lite"/>
    </source>
</evidence>
<evidence type="ECO:0000256" key="1">
    <source>
        <dbReference type="RuleBase" id="RU000487"/>
    </source>
</evidence>
<dbReference type="AlphaFoldDB" id="A0A3M7M6Q3"/>
<dbReference type="InterPro" id="IPR043129">
    <property type="entry name" value="ATPase_NBD"/>
</dbReference>
<feature type="region of interest" description="Disordered" evidence="2">
    <location>
        <begin position="146"/>
        <end position="172"/>
    </location>
</feature>
<dbReference type="Proteomes" id="UP000265663">
    <property type="component" value="Unassembled WGS sequence"/>
</dbReference>
<dbReference type="FunFam" id="3.30.420.40:FF:000058">
    <property type="entry name" value="Putative actin-related protein 5"/>
    <property type="match status" value="1"/>
</dbReference>
<dbReference type="CDD" id="cd13395">
    <property type="entry name" value="ASKHA_NBD_Arp4_ACTL6-like"/>
    <property type="match status" value="1"/>
</dbReference>
<protein>
    <submittedName>
        <fullName evidence="3">Actin-related 4</fullName>
    </submittedName>
</protein>
<dbReference type="PANTHER" id="PTHR11937">
    <property type="entry name" value="ACTIN"/>
    <property type="match status" value="1"/>
</dbReference>
<dbReference type="PROSITE" id="PS00432">
    <property type="entry name" value="ACTINS_2"/>
    <property type="match status" value="1"/>
</dbReference>
<dbReference type="OrthoDB" id="5132116at2759"/>
<dbReference type="SMART" id="SM00268">
    <property type="entry name" value="ACTIN"/>
    <property type="match status" value="1"/>
</dbReference>
<name>A0A3M7M6Q3_9PLEO</name>
<dbReference type="InterPro" id="IPR004001">
    <property type="entry name" value="Actin_CS"/>
</dbReference>
<evidence type="ECO:0000313" key="3">
    <source>
        <dbReference type="EMBL" id="RMZ70148.1"/>
    </source>
</evidence>